<dbReference type="AlphaFoldDB" id="C6I0T7"/>
<dbReference type="SUPFAM" id="SSF141868">
    <property type="entry name" value="EAL domain-like"/>
    <property type="match status" value="1"/>
</dbReference>
<evidence type="ECO:0000259" key="1">
    <source>
        <dbReference type="PROSITE" id="PS50883"/>
    </source>
</evidence>
<organism evidence="2 3">
    <name type="scientific">Leptospirillum ferrodiazotrophum</name>
    <dbReference type="NCBI Taxonomy" id="412449"/>
    <lineage>
        <taxon>Bacteria</taxon>
        <taxon>Pseudomonadati</taxon>
        <taxon>Nitrospirota</taxon>
        <taxon>Nitrospiria</taxon>
        <taxon>Nitrospirales</taxon>
        <taxon>Nitrospiraceae</taxon>
        <taxon>Leptospirillum</taxon>
    </lineage>
</organism>
<proteinExistence type="predicted"/>
<reference evidence="2 3" key="1">
    <citation type="journal article" date="2009" name="Appl. Environ. Microbiol.">
        <title>Community genomic and proteomic analyses of chemoautotrophic iron-oxidizing "Leptospirillum rubarum" (Group II) and "Leptospirillum ferrodiazotrophum" (Group III) bacteria in acid mine drainage biofilms.</title>
        <authorList>
            <person name="Goltsman D.S."/>
            <person name="Denef V.J."/>
            <person name="Singer S.W."/>
            <person name="VerBerkmoes N.C."/>
            <person name="Lefsrud M."/>
            <person name="Mueller R.S."/>
            <person name="Dick G.J."/>
            <person name="Sun C.L."/>
            <person name="Wheeler K.E."/>
            <person name="Zemla A."/>
            <person name="Baker B.J."/>
            <person name="Hauser L."/>
            <person name="Land M."/>
            <person name="Shah M.B."/>
            <person name="Thelen M.P."/>
            <person name="Hettich R.L."/>
            <person name="Banfield J.F."/>
        </authorList>
    </citation>
    <scope>NUCLEOTIDE SEQUENCE [LARGE SCALE GENOMIC DNA]</scope>
</reference>
<sequence length="91" mass="10101">MPLDQLKIDRSFVQEIGRDKGDRTIVTTILAMAKALDLTVVAEGVETSTQRDILDQSGCQIFQGYFFARPLPEAAFLERLTSYSPPPASRP</sequence>
<protein>
    <submittedName>
        <fullName evidence="2">Putative diguanylate phosphodiesterase</fullName>
    </submittedName>
</protein>
<dbReference type="PANTHER" id="PTHR33121">
    <property type="entry name" value="CYCLIC DI-GMP PHOSPHODIESTERASE PDEF"/>
    <property type="match status" value="1"/>
</dbReference>
<dbReference type="Proteomes" id="UP000009374">
    <property type="component" value="Unassembled WGS sequence"/>
</dbReference>
<dbReference type="GO" id="GO:0071111">
    <property type="term" value="F:cyclic-guanylate-specific phosphodiesterase activity"/>
    <property type="evidence" value="ECO:0007669"/>
    <property type="project" value="InterPro"/>
</dbReference>
<dbReference type="EMBL" id="GG693888">
    <property type="protein sequence ID" value="EES51537.1"/>
    <property type="molecule type" value="Genomic_DNA"/>
</dbReference>
<dbReference type="Gene3D" id="3.20.20.450">
    <property type="entry name" value="EAL domain"/>
    <property type="match status" value="1"/>
</dbReference>
<accession>C6I0T7</accession>
<name>C6I0T7_9BACT</name>
<dbReference type="Pfam" id="PF00563">
    <property type="entry name" value="EAL"/>
    <property type="match status" value="1"/>
</dbReference>
<dbReference type="InterPro" id="IPR001633">
    <property type="entry name" value="EAL_dom"/>
</dbReference>
<evidence type="ECO:0000313" key="3">
    <source>
        <dbReference type="Proteomes" id="UP000009374"/>
    </source>
</evidence>
<evidence type="ECO:0000313" key="2">
    <source>
        <dbReference type="EMBL" id="EES51537.1"/>
    </source>
</evidence>
<dbReference type="PROSITE" id="PS50883">
    <property type="entry name" value="EAL"/>
    <property type="match status" value="1"/>
</dbReference>
<dbReference type="PANTHER" id="PTHR33121:SF79">
    <property type="entry name" value="CYCLIC DI-GMP PHOSPHODIESTERASE PDED-RELATED"/>
    <property type="match status" value="1"/>
</dbReference>
<dbReference type="CDD" id="cd01948">
    <property type="entry name" value="EAL"/>
    <property type="match status" value="1"/>
</dbReference>
<feature type="domain" description="EAL" evidence="1">
    <location>
        <begin position="1"/>
        <end position="84"/>
    </location>
</feature>
<gene>
    <name evidence="2" type="ORF">UBAL3_95950036</name>
</gene>
<dbReference type="InterPro" id="IPR050706">
    <property type="entry name" value="Cyclic-di-GMP_PDE-like"/>
</dbReference>
<dbReference type="InterPro" id="IPR035919">
    <property type="entry name" value="EAL_sf"/>
</dbReference>
<keyword evidence="3" id="KW-1185">Reference proteome</keyword>